<evidence type="ECO:0000313" key="1">
    <source>
        <dbReference type="EMBL" id="KAK9674367.1"/>
    </source>
</evidence>
<keyword evidence="2" id="KW-1185">Reference proteome</keyword>
<dbReference type="EMBL" id="JBDFQZ010000012">
    <property type="protein sequence ID" value="KAK9674367.1"/>
    <property type="molecule type" value="Genomic_DNA"/>
</dbReference>
<protein>
    <submittedName>
        <fullName evidence="1">Uncharacterized protein</fullName>
    </submittedName>
</protein>
<dbReference type="PANTHER" id="PTHR33974">
    <property type="entry name" value="VASCULAR-RELATED UNKNOWN PROTEIN 1-RELATED"/>
    <property type="match status" value="1"/>
</dbReference>
<name>A0AAW1HEB7_SAPOF</name>
<dbReference type="PANTHER" id="PTHR33974:SF25">
    <property type="entry name" value="SMALL PHOSPHATASE-LIKE PROTEIN 2, PUTATIVE-RELATED"/>
    <property type="match status" value="1"/>
</dbReference>
<dbReference type="AlphaFoldDB" id="A0AAW1HEB7"/>
<evidence type="ECO:0000313" key="2">
    <source>
        <dbReference type="Proteomes" id="UP001443914"/>
    </source>
</evidence>
<gene>
    <name evidence="1" type="ORF">RND81_12G228200</name>
</gene>
<sequence length="193" mass="21590">MDLMDLMDDSFSTTNYNKALNSFPKCEFLAQDSNWSLDIDYFVAGSSIACSSLCSNPETYATFSVPSSPAEEMYAINDRVESARHIAKRRKIKAAFVDHDLEDTASSPVCLSKFQESENLYMNLQAVDDSSSILLPTQIDELDCDGYSKEKTNTANQTVDVVNSSFNWKDINCTKLREMGLCLVPVSMLLNIR</sequence>
<proteinExistence type="predicted"/>
<accession>A0AAW1HEB7</accession>
<reference evidence="1" key="1">
    <citation type="submission" date="2024-03" db="EMBL/GenBank/DDBJ databases">
        <title>WGS assembly of Saponaria officinalis var. Norfolk2.</title>
        <authorList>
            <person name="Jenkins J."/>
            <person name="Shu S."/>
            <person name="Grimwood J."/>
            <person name="Barry K."/>
            <person name="Goodstein D."/>
            <person name="Schmutz J."/>
            <person name="Leebens-Mack J."/>
            <person name="Osbourn A."/>
        </authorList>
    </citation>
    <scope>NUCLEOTIDE SEQUENCE [LARGE SCALE GENOMIC DNA]</scope>
    <source>
        <strain evidence="1">JIC</strain>
    </source>
</reference>
<dbReference type="Proteomes" id="UP001443914">
    <property type="component" value="Unassembled WGS sequence"/>
</dbReference>
<organism evidence="1 2">
    <name type="scientific">Saponaria officinalis</name>
    <name type="common">Common soapwort</name>
    <name type="synonym">Lychnis saponaria</name>
    <dbReference type="NCBI Taxonomy" id="3572"/>
    <lineage>
        <taxon>Eukaryota</taxon>
        <taxon>Viridiplantae</taxon>
        <taxon>Streptophyta</taxon>
        <taxon>Embryophyta</taxon>
        <taxon>Tracheophyta</taxon>
        <taxon>Spermatophyta</taxon>
        <taxon>Magnoliopsida</taxon>
        <taxon>eudicotyledons</taxon>
        <taxon>Gunneridae</taxon>
        <taxon>Pentapetalae</taxon>
        <taxon>Caryophyllales</taxon>
        <taxon>Caryophyllaceae</taxon>
        <taxon>Caryophylleae</taxon>
        <taxon>Saponaria</taxon>
    </lineage>
</organism>
<dbReference type="InterPro" id="IPR039280">
    <property type="entry name" value="VUP"/>
</dbReference>
<comment type="caution">
    <text evidence="1">The sequence shown here is derived from an EMBL/GenBank/DDBJ whole genome shotgun (WGS) entry which is preliminary data.</text>
</comment>
<dbReference type="GO" id="GO:0010089">
    <property type="term" value="P:xylem development"/>
    <property type="evidence" value="ECO:0007669"/>
    <property type="project" value="InterPro"/>
</dbReference>